<dbReference type="EMBL" id="LCNT01000003">
    <property type="protein sequence ID" value="KKU61530.1"/>
    <property type="molecule type" value="Genomic_DNA"/>
</dbReference>
<comment type="caution">
    <text evidence="1">The sequence shown here is derived from an EMBL/GenBank/DDBJ whole genome shotgun (WGS) entry which is preliminary data.</text>
</comment>
<gene>
    <name evidence="1" type="ORF">UX85_C0003G0189</name>
</gene>
<proteinExistence type="predicted"/>
<evidence type="ECO:0000313" key="1">
    <source>
        <dbReference type="EMBL" id="KKU61530.1"/>
    </source>
</evidence>
<reference evidence="1 2" key="1">
    <citation type="journal article" date="2015" name="Nature">
        <title>rRNA introns, odd ribosomes, and small enigmatic genomes across a large radiation of phyla.</title>
        <authorList>
            <person name="Brown C.T."/>
            <person name="Hug L.A."/>
            <person name="Thomas B.C."/>
            <person name="Sharon I."/>
            <person name="Castelle C.J."/>
            <person name="Singh A."/>
            <person name="Wilkins M.J."/>
            <person name="Williams K.H."/>
            <person name="Banfield J.F."/>
        </authorList>
    </citation>
    <scope>NUCLEOTIDE SEQUENCE [LARGE SCALE GENOMIC DNA]</scope>
</reference>
<name>A0A0G1UUZ4_9BACT</name>
<evidence type="ECO:0000313" key="2">
    <source>
        <dbReference type="Proteomes" id="UP000033860"/>
    </source>
</evidence>
<organism evidence="1 2">
    <name type="scientific">Candidatus Beckwithbacteria bacterium GW2011_GWB1_47_15</name>
    <dbReference type="NCBI Taxonomy" id="1618371"/>
    <lineage>
        <taxon>Bacteria</taxon>
        <taxon>Candidatus Beckwithiibacteriota</taxon>
    </lineage>
</organism>
<sequence length="82" mass="9455">MTPTVFQVDFKTKTISCQEKGSGKSYNAKQLYSFLMDLFDEPENMRYDIPIKAQAKDEFKLINGWTIDKASRKFLKGHISQG</sequence>
<protein>
    <submittedName>
        <fullName evidence="1">Uncharacterized protein</fullName>
    </submittedName>
</protein>
<accession>A0A0G1UUZ4</accession>
<dbReference type="AlphaFoldDB" id="A0A0G1UUZ4"/>
<dbReference type="Proteomes" id="UP000033860">
    <property type="component" value="Unassembled WGS sequence"/>
</dbReference>